<reference evidence="1" key="1">
    <citation type="journal article" date="2020" name="Stud. Mycol.">
        <title>101 Dothideomycetes genomes: a test case for predicting lifestyles and emergence of pathogens.</title>
        <authorList>
            <person name="Haridas S."/>
            <person name="Albert R."/>
            <person name="Binder M."/>
            <person name="Bloem J."/>
            <person name="Labutti K."/>
            <person name="Salamov A."/>
            <person name="Andreopoulos B."/>
            <person name="Baker S."/>
            <person name="Barry K."/>
            <person name="Bills G."/>
            <person name="Bluhm B."/>
            <person name="Cannon C."/>
            <person name="Castanera R."/>
            <person name="Culley D."/>
            <person name="Daum C."/>
            <person name="Ezra D."/>
            <person name="Gonzalez J."/>
            <person name="Henrissat B."/>
            <person name="Kuo A."/>
            <person name="Liang C."/>
            <person name="Lipzen A."/>
            <person name="Lutzoni F."/>
            <person name="Magnuson J."/>
            <person name="Mondo S."/>
            <person name="Nolan M."/>
            <person name="Ohm R."/>
            <person name="Pangilinan J."/>
            <person name="Park H.-J."/>
            <person name="Ramirez L."/>
            <person name="Alfaro M."/>
            <person name="Sun H."/>
            <person name="Tritt A."/>
            <person name="Yoshinaga Y."/>
            <person name="Zwiers L.-H."/>
            <person name="Turgeon B."/>
            <person name="Goodwin S."/>
            <person name="Spatafora J."/>
            <person name="Crous P."/>
            <person name="Grigoriev I."/>
        </authorList>
    </citation>
    <scope>NUCLEOTIDE SEQUENCE</scope>
    <source>
        <strain evidence="1">ATCC 200398</strain>
    </source>
</reference>
<accession>A0ACB6QIZ5</accession>
<organism evidence="1 2">
    <name type="scientific">Lindgomyces ingoldianus</name>
    <dbReference type="NCBI Taxonomy" id="673940"/>
    <lineage>
        <taxon>Eukaryota</taxon>
        <taxon>Fungi</taxon>
        <taxon>Dikarya</taxon>
        <taxon>Ascomycota</taxon>
        <taxon>Pezizomycotina</taxon>
        <taxon>Dothideomycetes</taxon>
        <taxon>Pleosporomycetidae</taxon>
        <taxon>Pleosporales</taxon>
        <taxon>Lindgomycetaceae</taxon>
        <taxon>Lindgomyces</taxon>
    </lineage>
</organism>
<evidence type="ECO:0000313" key="2">
    <source>
        <dbReference type="Proteomes" id="UP000799755"/>
    </source>
</evidence>
<sequence length="224" mass="24941">MPTLLDFSLLPIGLHLVVSLTALILCAHSWYLLDWKVLSWVWVLFNQTNKIEQAIIEYTFRPTDTTISAGCLGVASAVVAIIGWSRLRMRDMDFEYNITRRYFWSGFVLLTSAASFACSLAALIFSTIDKDSGGWQGCTQTIDGANLPVFHCTREAAACSLLPYYWANITGEWKWAIPLACNEAVSAKWMQVAIMLCTTVVIAMFGAQAWLRRGSHRSVGKEAA</sequence>
<comment type="caution">
    <text evidence="1">The sequence shown here is derived from an EMBL/GenBank/DDBJ whole genome shotgun (WGS) entry which is preliminary data.</text>
</comment>
<evidence type="ECO:0000313" key="1">
    <source>
        <dbReference type="EMBL" id="KAF2466860.1"/>
    </source>
</evidence>
<proteinExistence type="predicted"/>
<protein>
    <submittedName>
        <fullName evidence="1">Uncharacterized protein</fullName>
    </submittedName>
</protein>
<dbReference type="Proteomes" id="UP000799755">
    <property type="component" value="Unassembled WGS sequence"/>
</dbReference>
<dbReference type="EMBL" id="MU003522">
    <property type="protein sequence ID" value="KAF2466860.1"/>
    <property type="molecule type" value="Genomic_DNA"/>
</dbReference>
<keyword evidence="2" id="KW-1185">Reference proteome</keyword>
<name>A0ACB6QIZ5_9PLEO</name>
<gene>
    <name evidence="1" type="ORF">BDR25DRAFT_236038</name>
</gene>